<evidence type="ECO:0000256" key="1">
    <source>
        <dbReference type="PIRSR" id="PIRSR012565-1"/>
    </source>
</evidence>
<feature type="disulfide bond" evidence="1">
    <location>
        <begin position="109"/>
        <end position="113"/>
    </location>
</feature>
<evidence type="ECO:0000313" key="3">
    <source>
        <dbReference type="EMBL" id="KRL26568.1"/>
    </source>
</evidence>
<name>A0A0R1PDZ6_LIMMU</name>
<dbReference type="AlphaFoldDB" id="A0A0R1PDZ6"/>
<feature type="compositionally biased region" description="Basic residues" evidence="2">
    <location>
        <begin position="127"/>
        <end position="150"/>
    </location>
</feature>
<evidence type="ECO:0000256" key="2">
    <source>
        <dbReference type="SAM" id="MobiDB-lite"/>
    </source>
</evidence>
<feature type="region of interest" description="Disordered" evidence="2">
    <location>
        <begin position="126"/>
        <end position="199"/>
    </location>
</feature>
<dbReference type="EMBL" id="AZEQ01000004">
    <property type="protein sequence ID" value="KRL26568.1"/>
    <property type="molecule type" value="Genomic_DNA"/>
</dbReference>
<organism evidence="3 4">
    <name type="scientific">Limosilactobacillus mucosae DSM 13345</name>
    <dbReference type="NCBI Taxonomy" id="1423771"/>
    <lineage>
        <taxon>Bacteria</taxon>
        <taxon>Bacillati</taxon>
        <taxon>Bacillota</taxon>
        <taxon>Bacilli</taxon>
        <taxon>Lactobacillales</taxon>
        <taxon>Lactobacillaceae</taxon>
        <taxon>Limosilactobacillus</taxon>
    </lineage>
</organism>
<keyword evidence="1" id="KW-1015">Disulfide bond</keyword>
<dbReference type="PATRIC" id="fig|1423771.3.peg.1585"/>
<proteinExistence type="predicted"/>
<accession>A0A0R1PDZ6</accession>
<evidence type="ECO:0008006" key="5">
    <source>
        <dbReference type="Google" id="ProtNLM"/>
    </source>
</evidence>
<gene>
    <name evidence="3" type="ORF">FC47_GL001561</name>
</gene>
<dbReference type="Gene3D" id="3.50.4.20">
    <property type="match status" value="1"/>
</dbReference>
<dbReference type="PIRSF" id="PIRSF012565">
    <property type="entry name" value="DUF1027"/>
    <property type="match status" value="1"/>
</dbReference>
<feature type="compositionally biased region" description="Basic residues" evidence="2">
    <location>
        <begin position="178"/>
        <end position="193"/>
    </location>
</feature>
<comment type="caution">
    <text evidence="3">The sequence shown here is derived from an EMBL/GenBank/DDBJ whole genome shotgun (WGS) entry which is preliminary data.</text>
</comment>
<reference evidence="3 4" key="1">
    <citation type="journal article" date="2015" name="Genome Announc.">
        <title>Expanding the biotechnology potential of lactobacilli through comparative genomics of 213 strains and associated genera.</title>
        <authorList>
            <person name="Sun Z."/>
            <person name="Harris H.M."/>
            <person name="McCann A."/>
            <person name="Guo C."/>
            <person name="Argimon S."/>
            <person name="Zhang W."/>
            <person name="Yang X."/>
            <person name="Jeffery I.B."/>
            <person name="Cooney J.C."/>
            <person name="Kagawa T.F."/>
            <person name="Liu W."/>
            <person name="Song Y."/>
            <person name="Salvetti E."/>
            <person name="Wrobel A."/>
            <person name="Rasinkangas P."/>
            <person name="Parkhill J."/>
            <person name="Rea M.C."/>
            <person name="O'Sullivan O."/>
            <person name="Ritari J."/>
            <person name="Douillard F.P."/>
            <person name="Paul Ross R."/>
            <person name="Yang R."/>
            <person name="Briner A.E."/>
            <person name="Felis G.E."/>
            <person name="de Vos W.M."/>
            <person name="Barrangou R."/>
            <person name="Klaenhammer T.R."/>
            <person name="Caufield P.W."/>
            <person name="Cui Y."/>
            <person name="Zhang H."/>
            <person name="O'Toole P.W."/>
        </authorList>
    </citation>
    <scope>NUCLEOTIDE SEQUENCE [LARGE SCALE GENOMIC DNA]</scope>
    <source>
        <strain evidence="3 4">DSM 13345</strain>
    </source>
</reference>
<dbReference type="Proteomes" id="UP000050901">
    <property type="component" value="Unassembled WGS sequence"/>
</dbReference>
<dbReference type="InterPro" id="IPR009370">
    <property type="entry name" value="YutD-like"/>
</dbReference>
<feature type="compositionally biased region" description="Basic and acidic residues" evidence="2">
    <location>
        <begin position="156"/>
        <end position="177"/>
    </location>
</feature>
<evidence type="ECO:0000313" key="4">
    <source>
        <dbReference type="Proteomes" id="UP000050901"/>
    </source>
</evidence>
<protein>
    <recommendedName>
        <fullName evidence="5">Transcriptional regulator</fullName>
    </recommendedName>
</protein>
<dbReference type="Pfam" id="PF06265">
    <property type="entry name" value="YutD-like"/>
    <property type="match status" value="1"/>
</dbReference>
<sequence length="199" mass="23591">MADINRSKVEEYIERRQMQRQGVFRILQQDQQHFLINNHPYTLVADYKNAFNSEALADRFSSILGKYDYIVGDWGYGQLRLRGFYGPDNPQYNPEQGMQTIQDYLYEDCNFGCAYFIIHNQEVQLPRKNRRPGRRFSNRRKVSGNSKKHQSGAAVKEVRQSLKQPPLKERKNQEVRRVKTGKHRQKLIVKNKNNKREKA</sequence>
<dbReference type="InterPro" id="IPR038141">
    <property type="entry name" value="YutD-like_sf"/>
</dbReference>